<evidence type="ECO:0000313" key="3">
    <source>
        <dbReference type="Proteomes" id="UP000000759"/>
    </source>
</evidence>
<dbReference type="AlphaFoldDB" id="B7G1C0"/>
<evidence type="ECO:0000313" key="2">
    <source>
        <dbReference type="EMBL" id="EEC47659.1"/>
    </source>
</evidence>
<reference evidence="3" key="2">
    <citation type="submission" date="2008-08" db="EMBL/GenBank/DDBJ databases">
        <authorList>
            <consortium name="Diatom Consortium"/>
            <person name="Grigoriev I."/>
            <person name="Grimwood J."/>
            <person name="Kuo A."/>
            <person name="Otillar R.P."/>
            <person name="Salamov A."/>
            <person name="Detter J.C."/>
            <person name="Lindquist E."/>
            <person name="Shapiro H."/>
            <person name="Lucas S."/>
            <person name="Glavina del Rio T."/>
            <person name="Pitluck S."/>
            <person name="Rokhsar D."/>
            <person name="Bowler C."/>
        </authorList>
    </citation>
    <scope>GENOME REANNOTATION</scope>
    <source>
        <strain evidence="3">CCAP 1055/1</strain>
    </source>
</reference>
<dbReference type="KEGG" id="pti:PHATRDRAFT_46468"/>
<dbReference type="EMBL" id="CM000613">
    <property type="protein sequence ID" value="EEC47659.1"/>
    <property type="molecule type" value="Genomic_DNA"/>
</dbReference>
<reference evidence="2 3" key="1">
    <citation type="journal article" date="2008" name="Nature">
        <title>The Phaeodactylum genome reveals the evolutionary history of diatom genomes.</title>
        <authorList>
            <person name="Bowler C."/>
            <person name="Allen A.E."/>
            <person name="Badger J.H."/>
            <person name="Grimwood J."/>
            <person name="Jabbari K."/>
            <person name="Kuo A."/>
            <person name="Maheswari U."/>
            <person name="Martens C."/>
            <person name="Maumus F."/>
            <person name="Otillar R.P."/>
            <person name="Rayko E."/>
            <person name="Salamov A."/>
            <person name="Vandepoele K."/>
            <person name="Beszteri B."/>
            <person name="Gruber A."/>
            <person name="Heijde M."/>
            <person name="Katinka M."/>
            <person name="Mock T."/>
            <person name="Valentin K."/>
            <person name="Verret F."/>
            <person name="Berges J.A."/>
            <person name="Brownlee C."/>
            <person name="Cadoret J.P."/>
            <person name="Chiovitti A."/>
            <person name="Choi C.J."/>
            <person name="Coesel S."/>
            <person name="De Martino A."/>
            <person name="Detter J.C."/>
            <person name="Durkin C."/>
            <person name="Falciatore A."/>
            <person name="Fournet J."/>
            <person name="Haruta M."/>
            <person name="Huysman M.J."/>
            <person name="Jenkins B.D."/>
            <person name="Jiroutova K."/>
            <person name="Jorgensen R.E."/>
            <person name="Joubert Y."/>
            <person name="Kaplan A."/>
            <person name="Kroger N."/>
            <person name="Kroth P.G."/>
            <person name="La Roche J."/>
            <person name="Lindquist E."/>
            <person name="Lommer M."/>
            <person name="Martin-Jezequel V."/>
            <person name="Lopez P.J."/>
            <person name="Lucas S."/>
            <person name="Mangogna M."/>
            <person name="McGinnis K."/>
            <person name="Medlin L.K."/>
            <person name="Montsant A."/>
            <person name="Oudot-Le Secq M.P."/>
            <person name="Napoli C."/>
            <person name="Obornik M."/>
            <person name="Parker M.S."/>
            <person name="Petit J.L."/>
            <person name="Porcel B.M."/>
            <person name="Poulsen N."/>
            <person name="Robison M."/>
            <person name="Rychlewski L."/>
            <person name="Rynearson T.A."/>
            <person name="Schmutz J."/>
            <person name="Shapiro H."/>
            <person name="Siaut M."/>
            <person name="Stanley M."/>
            <person name="Sussman M.R."/>
            <person name="Taylor A.R."/>
            <person name="Vardi A."/>
            <person name="von Dassow P."/>
            <person name="Vyverman W."/>
            <person name="Willis A."/>
            <person name="Wyrwicz L.S."/>
            <person name="Rokhsar D.S."/>
            <person name="Weissenbach J."/>
            <person name="Armbrust E.V."/>
            <person name="Green B.R."/>
            <person name="Van de Peer Y."/>
            <person name="Grigoriev I.V."/>
        </authorList>
    </citation>
    <scope>NUCLEOTIDE SEQUENCE [LARGE SCALE GENOMIC DNA]</scope>
    <source>
        <strain evidence="2 3">CCAP 1055/1</strain>
    </source>
</reference>
<dbReference type="OrthoDB" id="48873at2759"/>
<name>B7G1C0_PHATC</name>
<protein>
    <submittedName>
        <fullName evidence="2">Uncharacterized protein</fullName>
    </submittedName>
</protein>
<evidence type="ECO:0000256" key="1">
    <source>
        <dbReference type="SAM" id="MobiDB-lite"/>
    </source>
</evidence>
<dbReference type="GeneID" id="7201812"/>
<feature type="compositionally biased region" description="Low complexity" evidence="1">
    <location>
        <begin position="237"/>
        <end position="251"/>
    </location>
</feature>
<proteinExistence type="predicted"/>
<accession>B7G1C0</accession>
<dbReference type="InParanoid" id="B7G1C0"/>
<gene>
    <name evidence="2" type="ORF">PHATRDRAFT_46468</name>
</gene>
<dbReference type="RefSeq" id="XP_002181007.1">
    <property type="nucleotide sequence ID" value="XM_002180971.1"/>
</dbReference>
<sequence>MSPYTRDIFWQRTLCVLLCFDLTRRTKGFTSHPPTNPHPSLHLGHKILSLRLPHALRRKLSQRKESGDGGDIPGMADAFRQLDKLGSLDESVAPAPSKPAGSAARGFSAQSKAIRTPPTEPVTPEKEAQQYTDMVKELESNSNDELYSTVLADMGENTIPAQGSIDTATSVPPSEADTQAFMDQALAEAMKEVKINNPSMAASILDDKEIMKEIEAIFERGNDKLLQNLEEIRKEQQGLAQESAAESAQSAVDSNNDKAARLAQAESSMAAVLKRVGKETAQVEKAVEDLKSVQAKIENDPLVKLKSGGIVKQSALAGFVLFSVRSILDSIAAVGGNNEALLAPALVQAVIAMACAAYFFLV</sequence>
<dbReference type="eggNOG" id="ENOG502STPD">
    <property type="taxonomic scope" value="Eukaryota"/>
</dbReference>
<dbReference type="PaxDb" id="2850-Phatr46468"/>
<feature type="region of interest" description="Disordered" evidence="1">
    <location>
        <begin position="89"/>
        <end position="129"/>
    </location>
</feature>
<organism evidence="2 3">
    <name type="scientific">Phaeodactylum tricornutum (strain CCAP 1055/1)</name>
    <dbReference type="NCBI Taxonomy" id="556484"/>
    <lineage>
        <taxon>Eukaryota</taxon>
        <taxon>Sar</taxon>
        <taxon>Stramenopiles</taxon>
        <taxon>Ochrophyta</taxon>
        <taxon>Bacillariophyta</taxon>
        <taxon>Bacillariophyceae</taxon>
        <taxon>Bacillariophycidae</taxon>
        <taxon>Naviculales</taxon>
        <taxon>Phaeodactylaceae</taxon>
        <taxon>Phaeodactylum</taxon>
    </lineage>
</organism>
<dbReference type="Proteomes" id="UP000000759">
    <property type="component" value="Chromosome 10"/>
</dbReference>
<feature type="region of interest" description="Disordered" evidence="1">
    <location>
        <begin position="237"/>
        <end position="259"/>
    </location>
</feature>
<feature type="compositionally biased region" description="Low complexity" evidence="1">
    <location>
        <begin position="91"/>
        <end position="104"/>
    </location>
</feature>
<keyword evidence="3" id="KW-1185">Reference proteome</keyword>